<keyword evidence="6 10" id="KW-0547">Nucleotide-binding</keyword>
<dbReference type="SUPFAM" id="SSF55931">
    <property type="entry name" value="Glutamine synthetase/guanido kinase"/>
    <property type="match status" value="1"/>
</dbReference>
<organism evidence="11 12">
    <name type="scientific">Patiria miniata</name>
    <name type="common">Bat star</name>
    <name type="synonym">Asterina miniata</name>
    <dbReference type="NCBI Taxonomy" id="46514"/>
    <lineage>
        <taxon>Eukaryota</taxon>
        <taxon>Metazoa</taxon>
        <taxon>Echinodermata</taxon>
        <taxon>Eleutherozoa</taxon>
        <taxon>Asterozoa</taxon>
        <taxon>Asteroidea</taxon>
        <taxon>Valvatacea</taxon>
        <taxon>Valvatida</taxon>
        <taxon>Asterinidae</taxon>
        <taxon>Patiria</taxon>
    </lineage>
</organism>
<evidence type="ECO:0000313" key="11">
    <source>
        <dbReference type="EnsemblMetazoa" id="XP_038051744.1"/>
    </source>
</evidence>
<dbReference type="GO" id="GO:0004357">
    <property type="term" value="F:glutamate-cysteine ligase activity"/>
    <property type="evidence" value="ECO:0007669"/>
    <property type="project" value="UniProtKB-UniRule"/>
</dbReference>
<dbReference type="Gene3D" id="1.10.8.960">
    <property type="match status" value="1"/>
</dbReference>
<keyword evidence="5 10" id="KW-0317">Glutathione biosynthesis</keyword>
<keyword evidence="7 10" id="KW-0067">ATP-binding</keyword>
<dbReference type="AlphaFoldDB" id="A0A913ZK90"/>
<evidence type="ECO:0000256" key="5">
    <source>
        <dbReference type="ARBA" id="ARBA00022684"/>
    </source>
</evidence>
<protein>
    <recommendedName>
        <fullName evidence="3 10">Glutamate--cysteine ligase</fullName>
        <ecNumber evidence="3 10">6.3.2.2</ecNumber>
    </recommendedName>
    <alternativeName>
        <fullName evidence="9 10">Gamma-ECS</fullName>
    </alternativeName>
    <alternativeName>
        <fullName evidence="8 10">Gamma-glutamylcysteine synthetase</fullName>
    </alternativeName>
</protein>
<dbReference type="Gene3D" id="3.30.590.50">
    <property type="match status" value="2"/>
</dbReference>
<dbReference type="EnsemblMetazoa" id="XM_038195816.1">
    <property type="protein sequence ID" value="XP_038051744.1"/>
    <property type="gene ID" value="LOC119724662"/>
</dbReference>
<dbReference type="OMA" id="ATWMRRF"/>
<reference evidence="11" key="1">
    <citation type="submission" date="2022-11" db="UniProtKB">
        <authorList>
            <consortium name="EnsemblMetazoa"/>
        </authorList>
    </citation>
    <scope>IDENTIFICATION</scope>
</reference>
<comment type="similarity">
    <text evidence="2 10">Belongs to the glutamate--cysteine ligase type 3 family.</text>
</comment>
<comment type="catalytic activity">
    <reaction evidence="10">
        <text>L-cysteine + L-glutamate + ATP = gamma-L-glutamyl-L-cysteine + ADP + phosphate + H(+)</text>
        <dbReference type="Rhea" id="RHEA:13285"/>
        <dbReference type="ChEBI" id="CHEBI:15378"/>
        <dbReference type="ChEBI" id="CHEBI:29985"/>
        <dbReference type="ChEBI" id="CHEBI:30616"/>
        <dbReference type="ChEBI" id="CHEBI:35235"/>
        <dbReference type="ChEBI" id="CHEBI:43474"/>
        <dbReference type="ChEBI" id="CHEBI:58173"/>
        <dbReference type="ChEBI" id="CHEBI:456216"/>
        <dbReference type="EC" id="6.3.2.2"/>
    </reaction>
</comment>
<proteinExistence type="inferred from homology"/>
<dbReference type="PANTHER" id="PTHR11164:SF0">
    <property type="entry name" value="GLUTAMATE--CYSTEINE LIGASE CATALYTIC SUBUNIT"/>
    <property type="match status" value="1"/>
</dbReference>
<dbReference type="OrthoDB" id="7939818at2759"/>
<dbReference type="Pfam" id="PF03074">
    <property type="entry name" value="GCS"/>
    <property type="match status" value="1"/>
</dbReference>
<dbReference type="GO" id="GO:0005524">
    <property type="term" value="F:ATP binding"/>
    <property type="evidence" value="ECO:0007669"/>
    <property type="project" value="UniProtKB-UniRule"/>
</dbReference>
<dbReference type="InterPro" id="IPR014746">
    <property type="entry name" value="Gln_synth/guanido_kin_cat_dom"/>
</dbReference>
<dbReference type="GeneID" id="119724662"/>
<evidence type="ECO:0000256" key="9">
    <source>
        <dbReference type="ARBA" id="ARBA00032122"/>
    </source>
</evidence>
<evidence type="ECO:0000256" key="8">
    <source>
        <dbReference type="ARBA" id="ARBA00030585"/>
    </source>
</evidence>
<dbReference type="FunFam" id="3.30.590.50:FF:000002">
    <property type="entry name" value="Glutamate--cysteine ligase catalytic subunit"/>
    <property type="match status" value="1"/>
</dbReference>
<comment type="pathway">
    <text evidence="1 10">Sulfur metabolism; glutathione biosynthesis; glutathione from L-cysteine and L-glutamate: step 1/2.</text>
</comment>
<evidence type="ECO:0000256" key="10">
    <source>
        <dbReference type="RuleBase" id="RU367135"/>
    </source>
</evidence>
<dbReference type="EC" id="6.3.2.2" evidence="3 10"/>
<dbReference type="FunFam" id="1.10.8.960:FF:000001">
    <property type="entry name" value="Glutamate--cysteine ligase catalytic subunit"/>
    <property type="match status" value="1"/>
</dbReference>
<dbReference type="GO" id="GO:0017109">
    <property type="term" value="C:glutamate-cysteine ligase complex"/>
    <property type="evidence" value="ECO:0007669"/>
    <property type="project" value="TreeGrafter"/>
</dbReference>
<dbReference type="PANTHER" id="PTHR11164">
    <property type="entry name" value="GLUTAMATE CYSTEINE LIGASE"/>
    <property type="match status" value="1"/>
</dbReference>
<evidence type="ECO:0000256" key="2">
    <source>
        <dbReference type="ARBA" id="ARBA00008100"/>
    </source>
</evidence>
<evidence type="ECO:0000256" key="1">
    <source>
        <dbReference type="ARBA" id="ARBA00005006"/>
    </source>
</evidence>
<evidence type="ECO:0000256" key="4">
    <source>
        <dbReference type="ARBA" id="ARBA00022598"/>
    </source>
</evidence>
<keyword evidence="12" id="KW-1185">Reference proteome</keyword>
<evidence type="ECO:0000256" key="6">
    <source>
        <dbReference type="ARBA" id="ARBA00022741"/>
    </source>
</evidence>
<evidence type="ECO:0000256" key="7">
    <source>
        <dbReference type="ARBA" id="ARBA00022840"/>
    </source>
</evidence>
<accession>A0A913ZK90</accession>
<dbReference type="Proteomes" id="UP000887568">
    <property type="component" value="Unplaced"/>
</dbReference>
<sequence>MGLLSLGTPLSWEEIKANGYDEHIRRHGLIQFVNLYNKLKDRPCDMLKWGDEVEYMLVKLDHENKSAKLLLKAEEILPRLQEKEENNPGGDSNTLWHPEYAAYMVESTPGKPYGGLMAHLNTVEANMKLRRQELEKLLDTAKGETALTLTAFPRLGCPSFSTPWYKPNPSNDDGIYKSLFIPDETIYLGHPRYSSFTKNIRKRRGEKVAINIPIFKDKNTLTPFVEEFVNDHDGEGARAAKPDHVYMDCTGFGFGNSCLQMTFQACNITEARHLYDQLTPLCPIILALSAASPIYKGYLTDHDVRWNVIAESVDDRTPEERNLEPLKNNKFVIPKSRYGSTDSYLSPNGERYSDIDLVLDERDCQELMDKGIDRQLARHIAHLFIRDTISVFAEMIGLDDNKDSDHFENIQSTNWQTLRFKPPPVNSNIGWRVECRPIEVQLTDFENAAYVVFVVLLTRTILTFKLNLLMQLSKVDLNMQQAQKRNAILNSKFYFRKDLQSCACDCPIENEQCLMSINTIINGGPLGDGQGDFPGLIPLINLYVATVETDLDTRCTIMRYLKLISDRASGKLQTMAAWMRNFVTSHSEYKHDSVVTDRINYDLVTACDQITKGQMTAPELFHCTESKSSNDIPNSVKVAQEIV</sequence>
<dbReference type="RefSeq" id="XP_038051744.1">
    <property type="nucleotide sequence ID" value="XM_038195816.1"/>
</dbReference>
<keyword evidence="4 10" id="KW-0436">Ligase</keyword>
<dbReference type="InterPro" id="IPR004308">
    <property type="entry name" value="GCS"/>
</dbReference>
<evidence type="ECO:0000256" key="3">
    <source>
        <dbReference type="ARBA" id="ARBA00012220"/>
    </source>
</evidence>
<name>A0A913ZK90_PATMI</name>
<dbReference type="GO" id="GO:0006750">
    <property type="term" value="P:glutathione biosynthetic process"/>
    <property type="evidence" value="ECO:0007669"/>
    <property type="project" value="UniProtKB-UniRule"/>
</dbReference>
<evidence type="ECO:0000313" key="12">
    <source>
        <dbReference type="Proteomes" id="UP000887568"/>
    </source>
</evidence>